<dbReference type="Pfam" id="PF17781">
    <property type="entry name" value="RPN1_RPN2_N"/>
    <property type="match status" value="1"/>
</dbReference>
<organism evidence="4 5">
    <name type="scientific">Steinernema carpocapsae</name>
    <name type="common">Entomopathogenic nematode</name>
    <dbReference type="NCBI Taxonomy" id="34508"/>
    <lineage>
        <taxon>Eukaryota</taxon>
        <taxon>Metazoa</taxon>
        <taxon>Ecdysozoa</taxon>
        <taxon>Nematoda</taxon>
        <taxon>Chromadorea</taxon>
        <taxon>Rhabditida</taxon>
        <taxon>Tylenchina</taxon>
        <taxon>Panagrolaimomorpha</taxon>
        <taxon>Strongyloidoidea</taxon>
        <taxon>Steinernematidae</taxon>
        <taxon>Steinernema</taxon>
    </lineage>
</organism>
<evidence type="ECO:0000256" key="2">
    <source>
        <dbReference type="SAM" id="MobiDB-lite"/>
    </source>
</evidence>
<dbReference type="PANTHER" id="PTHR10943:SF1">
    <property type="entry name" value="26S PROTEASOME NON-ATPASE REGULATORY SUBUNIT 2"/>
    <property type="match status" value="1"/>
</dbReference>
<evidence type="ECO:0000259" key="3">
    <source>
        <dbReference type="Pfam" id="PF17781"/>
    </source>
</evidence>
<dbReference type="OrthoDB" id="5855240at2759"/>
<dbReference type="Proteomes" id="UP000298663">
    <property type="component" value="Unassembled WGS sequence"/>
</dbReference>
<gene>
    <name evidence="4" type="ORF">L596_004851</name>
</gene>
<proteinExistence type="predicted"/>
<keyword evidence="1" id="KW-0677">Repeat</keyword>
<feature type="compositionally biased region" description="Basic and acidic residues" evidence="2">
    <location>
        <begin position="7"/>
        <end position="32"/>
    </location>
</feature>
<dbReference type="AlphaFoldDB" id="A0A4U8V196"/>
<reference evidence="4 5" key="1">
    <citation type="journal article" date="2015" name="Genome Biol.">
        <title>Comparative genomics of Steinernema reveals deeply conserved gene regulatory networks.</title>
        <authorList>
            <person name="Dillman A.R."/>
            <person name="Macchietto M."/>
            <person name="Porter C.F."/>
            <person name="Rogers A."/>
            <person name="Williams B."/>
            <person name="Antoshechkin I."/>
            <person name="Lee M.M."/>
            <person name="Goodwin Z."/>
            <person name="Lu X."/>
            <person name="Lewis E.E."/>
            <person name="Goodrich-Blair H."/>
            <person name="Stock S.P."/>
            <person name="Adams B.J."/>
            <person name="Sternberg P.W."/>
            <person name="Mortazavi A."/>
        </authorList>
    </citation>
    <scope>NUCLEOTIDE SEQUENCE [LARGE SCALE GENOMIC DNA]</scope>
    <source>
        <strain evidence="4 5">ALL</strain>
    </source>
</reference>
<name>A0A4U8V196_STECR</name>
<evidence type="ECO:0000256" key="1">
    <source>
        <dbReference type="ARBA" id="ARBA00022737"/>
    </source>
</evidence>
<protein>
    <recommendedName>
        <fullName evidence="3">RPN1 N-terminal domain-containing protein</fullName>
    </recommendedName>
</protein>
<reference evidence="4 5" key="2">
    <citation type="journal article" date="2019" name="G3 (Bethesda)">
        <title>Hybrid Assembly of the Genome of the Entomopathogenic Nematode Steinernema carpocapsae Identifies the X-Chromosome.</title>
        <authorList>
            <person name="Serra L."/>
            <person name="Macchietto M."/>
            <person name="Macias-Munoz A."/>
            <person name="McGill C.J."/>
            <person name="Rodriguez I.M."/>
            <person name="Rodriguez B."/>
            <person name="Murad R."/>
            <person name="Mortazavi A."/>
        </authorList>
    </citation>
    <scope>NUCLEOTIDE SEQUENCE [LARGE SCALE GENOMIC DNA]</scope>
    <source>
        <strain evidence="4 5">ALL</strain>
    </source>
</reference>
<feature type="domain" description="RPN1 N-terminal" evidence="3">
    <location>
        <begin position="37"/>
        <end position="282"/>
    </location>
</feature>
<accession>A0A4U8V196</accession>
<feature type="region of interest" description="Disordered" evidence="2">
    <location>
        <begin position="1"/>
        <end position="32"/>
    </location>
</feature>
<dbReference type="GO" id="GO:0005634">
    <property type="term" value="C:nucleus"/>
    <property type="evidence" value="ECO:0007669"/>
    <property type="project" value="TreeGrafter"/>
</dbReference>
<dbReference type="InterPro" id="IPR040892">
    <property type="entry name" value="RPN1_N"/>
</dbReference>
<keyword evidence="5" id="KW-1185">Reference proteome</keyword>
<dbReference type="STRING" id="34508.A0A4U8V196"/>
<comment type="caution">
    <text evidence="4">The sequence shown here is derived from an EMBL/GenBank/DDBJ whole genome shotgun (WGS) entry which is preliminary data.</text>
</comment>
<evidence type="ECO:0000313" key="5">
    <source>
        <dbReference type="Proteomes" id="UP000298663"/>
    </source>
</evidence>
<sequence length="298" mass="33824">MAGKAQALEKKEEKNGVKKEVRKEELSDEDRKLQDDLNMLVERLSDSDTKLYVSALESMKTLIKASTTSMTSVPKPLKFMHSHYPKMKEIFQNMAAGKAKQICADLISVLAMTSGDKGDCINFRLKGMHDPIGDWGHEYVRHLAMEMSEEWRSAAEVPEKMSARREELLSLVRDIVAYNMKHNGEVDACDLLTEIDRLDVISEYVEEVDHARVCLYLLSCAPLTPEPDNQVLMRTAKELYLKFGKTFEALRCAIMLNDVSLCKEIFLGCNDVVISRWRSCLVGTRFSSSSKTWITPTN</sequence>
<dbReference type="GO" id="GO:0034515">
    <property type="term" value="C:proteasome storage granule"/>
    <property type="evidence" value="ECO:0007669"/>
    <property type="project" value="TreeGrafter"/>
</dbReference>
<dbReference type="EMBL" id="AZBU02000001">
    <property type="protein sequence ID" value="TMS38038.1"/>
    <property type="molecule type" value="Genomic_DNA"/>
</dbReference>
<dbReference type="GO" id="GO:0008540">
    <property type="term" value="C:proteasome regulatory particle, base subcomplex"/>
    <property type="evidence" value="ECO:0007669"/>
    <property type="project" value="TreeGrafter"/>
</dbReference>
<dbReference type="GO" id="GO:0043161">
    <property type="term" value="P:proteasome-mediated ubiquitin-dependent protein catabolic process"/>
    <property type="evidence" value="ECO:0007669"/>
    <property type="project" value="TreeGrafter"/>
</dbReference>
<evidence type="ECO:0000313" key="4">
    <source>
        <dbReference type="EMBL" id="TMS38038.1"/>
    </source>
</evidence>
<dbReference type="PANTHER" id="PTHR10943">
    <property type="entry name" value="26S PROTEASOME NON-ATPASE REGULATORY SUBUNIT"/>
    <property type="match status" value="1"/>
</dbReference>